<dbReference type="AlphaFoldDB" id="A0A0G0ZC94"/>
<dbReference type="PANTHER" id="PTHR34203">
    <property type="entry name" value="METHYLTRANSFERASE, FKBM FAMILY PROTEIN"/>
    <property type="match status" value="1"/>
</dbReference>
<organism evidence="2 3">
    <name type="scientific">Candidatus Gottesmanbacteria bacterium GW2011_GWA2_42_18</name>
    <dbReference type="NCBI Taxonomy" id="1618442"/>
    <lineage>
        <taxon>Bacteria</taxon>
        <taxon>Candidatus Gottesmaniibacteriota</taxon>
    </lineage>
</organism>
<keyword evidence="2" id="KW-0489">Methyltransferase</keyword>
<dbReference type="EMBL" id="LCDD01000018">
    <property type="protein sequence ID" value="KKS46360.1"/>
    <property type="molecule type" value="Genomic_DNA"/>
</dbReference>
<dbReference type="SUPFAM" id="SSF53335">
    <property type="entry name" value="S-adenosyl-L-methionine-dependent methyltransferases"/>
    <property type="match status" value="1"/>
</dbReference>
<accession>A0A0G0ZC94</accession>
<dbReference type="CDD" id="cd02440">
    <property type="entry name" value="AdoMet_MTases"/>
    <property type="match status" value="1"/>
</dbReference>
<gene>
    <name evidence="2" type="ORF">UV09_C0018G0036</name>
</gene>
<dbReference type="PANTHER" id="PTHR34203:SF15">
    <property type="entry name" value="SLL1173 PROTEIN"/>
    <property type="match status" value="1"/>
</dbReference>
<dbReference type="InterPro" id="IPR029063">
    <property type="entry name" value="SAM-dependent_MTases_sf"/>
</dbReference>
<dbReference type="GO" id="GO:0008168">
    <property type="term" value="F:methyltransferase activity"/>
    <property type="evidence" value="ECO:0007669"/>
    <property type="project" value="UniProtKB-KW"/>
</dbReference>
<evidence type="ECO:0000313" key="3">
    <source>
        <dbReference type="Proteomes" id="UP000034320"/>
    </source>
</evidence>
<keyword evidence="2" id="KW-0808">Transferase</keyword>
<sequence length="211" mass="24033">MNIQQFFHQYFYPVYIRRWAERFHEVEGGQIVVDAGSYLGGFTFYTAKKVGKAGKVIAFEPDPRNFEVLKKSVDNSKLENIILINKALGNTVKKVELESANHFSSVVIKTSKRLTFEIQQTTLDQELKNFGIFDIDFIKINIEGAEVDALKGATKTLLNTKHIVISCHIINGINTADIVESMLKKCGFRVEVLKRRKVLVDFGHIDVYGFR</sequence>
<evidence type="ECO:0000259" key="1">
    <source>
        <dbReference type="Pfam" id="PF05050"/>
    </source>
</evidence>
<dbReference type="InterPro" id="IPR006342">
    <property type="entry name" value="FkbM_mtfrase"/>
</dbReference>
<dbReference type="InterPro" id="IPR052514">
    <property type="entry name" value="SAM-dependent_MTase"/>
</dbReference>
<feature type="domain" description="Methyltransferase FkbM" evidence="1">
    <location>
        <begin position="34"/>
        <end position="190"/>
    </location>
</feature>
<dbReference type="Gene3D" id="3.40.50.150">
    <property type="entry name" value="Vaccinia Virus protein VP39"/>
    <property type="match status" value="1"/>
</dbReference>
<dbReference type="NCBIfam" id="TIGR01444">
    <property type="entry name" value="fkbM_fam"/>
    <property type="match status" value="1"/>
</dbReference>
<protein>
    <submittedName>
        <fullName evidence="2">FkbM family methyltransferase</fullName>
    </submittedName>
</protein>
<proteinExistence type="predicted"/>
<dbReference type="Proteomes" id="UP000034320">
    <property type="component" value="Unassembled WGS sequence"/>
</dbReference>
<evidence type="ECO:0000313" key="2">
    <source>
        <dbReference type="EMBL" id="KKS46360.1"/>
    </source>
</evidence>
<comment type="caution">
    <text evidence="2">The sequence shown here is derived from an EMBL/GenBank/DDBJ whole genome shotgun (WGS) entry which is preliminary data.</text>
</comment>
<dbReference type="GO" id="GO:0032259">
    <property type="term" value="P:methylation"/>
    <property type="evidence" value="ECO:0007669"/>
    <property type="project" value="UniProtKB-KW"/>
</dbReference>
<name>A0A0G0ZC94_9BACT</name>
<reference evidence="2 3" key="1">
    <citation type="journal article" date="2015" name="Nature">
        <title>rRNA introns, odd ribosomes, and small enigmatic genomes across a large radiation of phyla.</title>
        <authorList>
            <person name="Brown C.T."/>
            <person name="Hug L.A."/>
            <person name="Thomas B.C."/>
            <person name="Sharon I."/>
            <person name="Castelle C.J."/>
            <person name="Singh A."/>
            <person name="Wilkins M.J."/>
            <person name="Williams K.H."/>
            <person name="Banfield J.F."/>
        </authorList>
    </citation>
    <scope>NUCLEOTIDE SEQUENCE [LARGE SCALE GENOMIC DNA]</scope>
</reference>
<dbReference type="Pfam" id="PF05050">
    <property type="entry name" value="Methyltransf_21"/>
    <property type="match status" value="1"/>
</dbReference>